<dbReference type="STRING" id="1220926.S2JG40"/>
<feature type="compositionally biased region" description="Acidic residues" evidence="1">
    <location>
        <begin position="16"/>
        <end position="28"/>
    </location>
</feature>
<feature type="compositionally biased region" description="Low complexity" evidence="1">
    <location>
        <begin position="600"/>
        <end position="613"/>
    </location>
</feature>
<feature type="compositionally biased region" description="Low complexity" evidence="1">
    <location>
        <begin position="99"/>
        <end position="114"/>
    </location>
</feature>
<feature type="region of interest" description="Disordered" evidence="1">
    <location>
        <begin position="598"/>
        <end position="688"/>
    </location>
</feature>
<protein>
    <recommendedName>
        <fullName evidence="2">Putative zinc-finger domain-containing protein</fullName>
    </recommendedName>
</protein>
<gene>
    <name evidence="3" type="ORF">HMPREF1544_05757</name>
</gene>
<feature type="region of interest" description="Disordered" evidence="1">
    <location>
        <begin position="223"/>
        <end position="259"/>
    </location>
</feature>
<organism evidence="3 4">
    <name type="scientific">Mucor circinelloides f. circinelloides (strain 1006PhL)</name>
    <name type="common">Mucormycosis agent</name>
    <name type="synonym">Calyptromyces circinelloides</name>
    <dbReference type="NCBI Taxonomy" id="1220926"/>
    <lineage>
        <taxon>Eukaryota</taxon>
        <taxon>Fungi</taxon>
        <taxon>Fungi incertae sedis</taxon>
        <taxon>Mucoromycota</taxon>
        <taxon>Mucoromycotina</taxon>
        <taxon>Mucoromycetes</taxon>
        <taxon>Mucorales</taxon>
        <taxon>Mucorineae</taxon>
        <taxon>Mucoraceae</taxon>
        <taxon>Mucor</taxon>
    </lineage>
</organism>
<sequence length="763" mass="84379">MSKPNGISYGVRSEDEGSDMDVSSDDEGLSICQPLPNHFQEQLQIPHGTTEQGQLQNASLGQLQPFSATSHTEFSASRLTTNTNCWTTFVDRVAQHQSSSATSDGASDTESTSSFHTAPNSFADLTLDDDQNVDMDRQQPPNIIHELVSEQDKLTQELEHISREEKRIADLIEASKTKLEAIRVRQLELQVRKSIQKNRKAVITPAKSKKGKEKAPIDVAYRSCSSSDEDDIQQPPRKAKAIADIDSGRPERQPVKTSARIELDAEDVEEDGEIKAGEDEMKPAETNEHRTYRYISTQEAARSSMPASNLPNIISLSKQNKQALQIIKRSQKVGHTSIGQMKMFLCDLYDKFLEDGKLTNVQKVHYKDLVKKVSQYHVLGDDHIPGKITPKKAKKLGQKTRPEPRCMLPDEYYGHPEKLDFNNLKVDKNKLLDALRCSQIETPVIVTQARRLLSKKPTNVKLSDFNGVIGADGQFIDQEELAASLGARKLNKLISLYREISNEQNRRHVASTVPMSNAQRTRHEYLMAQRQLEESVVRETGTMSPEPSTVENPLVSDNSTAALNSVVVSLAPSSRDLNAKPITTITYVPNETSFIRSILPGGKNSSSSNQQSKAAKKPKAVQRPKLPPQPKASNTKFNGKSKALPPMKKPTKASVTIPKNPSPLKLYDNPSSSAANTSSSSTLSTNINQQPLSAPQTLQLEQPQQSKSSTFQPYRSALNSLGVTHSADVKPMKTGVLCRAESNGGVCNDKSCRDMHFTDFMSK</sequence>
<keyword evidence="4" id="KW-1185">Reference proteome</keyword>
<proteinExistence type="predicted"/>
<dbReference type="OrthoDB" id="2284292at2759"/>
<accession>S2JG40</accession>
<dbReference type="Proteomes" id="UP000014254">
    <property type="component" value="Unassembled WGS sequence"/>
</dbReference>
<evidence type="ECO:0000313" key="4">
    <source>
        <dbReference type="Proteomes" id="UP000014254"/>
    </source>
</evidence>
<evidence type="ECO:0000313" key="3">
    <source>
        <dbReference type="EMBL" id="EPB87447.1"/>
    </source>
</evidence>
<dbReference type="InterPro" id="IPR019607">
    <property type="entry name" value="Putative_zinc-finger_domain"/>
</dbReference>
<feature type="compositionally biased region" description="Low complexity" evidence="1">
    <location>
        <begin position="671"/>
        <end position="686"/>
    </location>
</feature>
<reference evidence="4" key="1">
    <citation type="submission" date="2013-05" db="EMBL/GenBank/DDBJ databases">
        <title>The Genome sequence of Mucor circinelloides f. circinelloides 1006PhL.</title>
        <authorList>
            <consortium name="The Broad Institute Genomics Platform"/>
            <person name="Cuomo C."/>
            <person name="Earl A."/>
            <person name="Findley K."/>
            <person name="Lee S.C."/>
            <person name="Walker B."/>
            <person name="Young S."/>
            <person name="Zeng Q."/>
            <person name="Gargeya S."/>
            <person name="Fitzgerald M."/>
            <person name="Haas B."/>
            <person name="Abouelleil A."/>
            <person name="Allen A.W."/>
            <person name="Alvarado L."/>
            <person name="Arachchi H.M."/>
            <person name="Berlin A.M."/>
            <person name="Chapman S.B."/>
            <person name="Gainer-Dewar J."/>
            <person name="Goldberg J."/>
            <person name="Griggs A."/>
            <person name="Gujja S."/>
            <person name="Hansen M."/>
            <person name="Howarth C."/>
            <person name="Imamovic A."/>
            <person name="Ireland A."/>
            <person name="Larimer J."/>
            <person name="McCowan C."/>
            <person name="Murphy C."/>
            <person name="Pearson M."/>
            <person name="Poon T.W."/>
            <person name="Priest M."/>
            <person name="Roberts A."/>
            <person name="Saif S."/>
            <person name="Shea T."/>
            <person name="Sisk P."/>
            <person name="Sykes S."/>
            <person name="Wortman J."/>
            <person name="Nusbaum C."/>
            <person name="Birren B."/>
        </authorList>
    </citation>
    <scope>NUCLEOTIDE SEQUENCE [LARGE SCALE GENOMIC DNA]</scope>
    <source>
        <strain evidence="4">1006PhL</strain>
    </source>
</reference>
<dbReference type="Pfam" id="PF10650">
    <property type="entry name" value="zf-C3H1"/>
    <property type="match status" value="1"/>
</dbReference>
<name>S2JG40_MUCC1</name>
<dbReference type="InParanoid" id="S2JG40"/>
<feature type="region of interest" description="Disordered" evidence="1">
    <location>
        <begin position="1"/>
        <end position="30"/>
    </location>
</feature>
<dbReference type="EMBL" id="KE123968">
    <property type="protein sequence ID" value="EPB87447.1"/>
    <property type="molecule type" value="Genomic_DNA"/>
</dbReference>
<feature type="compositionally biased region" description="Basic and acidic residues" evidence="1">
    <location>
        <begin position="241"/>
        <end position="259"/>
    </location>
</feature>
<evidence type="ECO:0000259" key="2">
    <source>
        <dbReference type="Pfam" id="PF10650"/>
    </source>
</evidence>
<dbReference type="AlphaFoldDB" id="S2JG40"/>
<evidence type="ECO:0000256" key="1">
    <source>
        <dbReference type="SAM" id="MobiDB-lite"/>
    </source>
</evidence>
<feature type="domain" description="Putative zinc-finger" evidence="2">
    <location>
        <begin position="737"/>
        <end position="758"/>
    </location>
</feature>
<dbReference type="VEuPathDB" id="FungiDB:HMPREF1544_05757"/>
<feature type="region of interest" description="Disordered" evidence="1">
    <location>
        <begin position="99"/>
        <end position="137"/>
    </location>
</feature>